<name>A0A316UCY6_9BASI</name>
<dbReference type="RefSeq" id="XP_025350250.1">
    <property type="nucleotide sequence ID" value="XM_025491705.1"/>
</dbReference>
<feature type="compositionally biased region" description="Low complexity" evidence="2">
    <location>
        <begin position="221"/>
        <end position="237"/>
    </location>
</feature>
<dbReference type="GO" id="GO:0034501">
    <property type="term" value="P:protein localization to kinetochore"/>
    <property type="evidence" value="ECO:0007669"/>
    <property type="project" value="TreeGrafter"/>
</dbReference>
<feature type="compositionally biased region" description="Polar residues" evidence="2">
    <location>
        <begin position="477"/>
        <end position="487"/>
    </location>
</feature>
<feature type="compositionally biased region" description="Basic and acidic residues" evidence="2">
    <location>
        <begin position="64"/>
        <end position="73"/>
    </location>
</feature>
<evidence type="ECO:0000313" key="5">
    <source>
        <dbReference type="Proteomes" id="UP000245942"/>
    </source>
</evidence>
<gene>
    <name evidence="4" type="ORF">BCV69DRAFT_280702</name>
</gene>
<dbReference type="InterPro" id="IPR040850">
    <property type="entry name" value="Knl1_RWD_C"/>
</dbReference>
<dbReference type="Proteomes" id="UP000245942">
    <property type="component" value="Unassembled WGS sequence"/>
</dbReference>
<dbReference type="GO" id="GO:1990758">
    <property type="term" value="P:mitotic sister chromatid biorientation"/>
    <property type="evidence" value="ECO:0007669"/>
    <property type="project" value="TreeGrafter"/>
</dbReference>
<keyword evidence="5" id="KW-1185">Reference proteome</keyword>
<feature type="region of interest" description="Disordered" evidence="2">
    <location>
        <begin position="199"/>
        <end position="405"/>
    </location>
</feature>
<protein>
    <recommendedName>
        <fullName evidence="3">Spc7 kinetochore protein domain-containing protein</fullName>
    </recommendedName>
</protein>
<reference evidence="4 5" key="1">
    <citation type="journal article" date="2018" name="Mol. Biol. Evol.">
        <title>Broad Genomic Sampling Reveals a Smut Pathogenic Ancestry of the Fungal Clade Ustilaginomycotina.</title>
        <authorList>
            <person name="Kijpornyongpan T."/>
            <person name="Mondo S.J."/>
            <person name="Barry K."/>
            <person name="Sandor L."/>
            <person name="Lee J."/>
            <person name="Lipzen A."/>
            <person name="Pangilinan J."/>
            <person name="LaButti K."/>
            <person name="Hainaut M."/>
            <person name="Henrissat B."/>
            <person name="Grigoriev I.V."/>
            <person name="Spatafora J.W."/>
            <person name="Aime M.C."/>
        </authorList>
    </citation>
    <scope>NUCLEOTIDE SEQUENCE [LARGE SCALE GENOMIC DNA]</scope>
    <source>
        <strain evidence="4 5">MCA 4718</strain>
    </source>
</reference>
<feature type="compositionally biased region" description="Basic and acidic residues" evidence="2">
    <location>
        <begin position="199"/>
        <end position="217"/>
    </location>
</feature>
<dbReference type="InterPro" id="IPR013253">
    <property type="entry name" value="Spc7_domain"/>
</dbReference>
<dbReference type="OrthoDB" id="360161at2759"/>
<feature type="region of interest" description="Disordered" evidence="2">
    <location>
        <begin position="449"/>
        <end position="491"/>
    </location>
</feature>
<feature type="coiled-coil region" evidence="1">
    <location>
        <begin position="788"/>
        <end position="904"/>
    </location>
</feature>
<evidence type="ECO:0000256" key="2">
    <source>
        <dbReference type="SAM" id="MobiDB-lite"/>
    </source>
</evidence>
<dbReference type="Pfam" id="PF08317">
    <property type="entry name" value="Spc7"/>
    <property type="match status" value="1"/>
</dbReference>
<evidence type="ECO:0000256" key="1">
    <source>
        <dbReference type="SAM" id="Coils"/>
    </source>
</evidence>
<dbReference type="Pfam" id="PF18210">
    <property type="entry name" value="Knl1_RWD_C"/>
    <property type="match status" value="1"/>
</dbReference>
<dbReference type="GeneID" id="37013439"/>
<dbReference type="PANTHER" id="PTHR28260:SF1">
    <property type="entry name" value="SPINDLE POLE BODY COMPONENT SPC105"/>
    <property type="match status" value="1"/>
</dbReference>
<dbReference type="GO" id="GO:0007094">
    <property type="term" value="P:mitotic spindle assembly checkpoint signaling"/>
    <property type="evidence" value="ECO:0007669"/>
    <property type="project" value="TreeGrafter"/>
</dbReference>
<sequence>MVPPVSSMPQRPTRRSLGPTSSSNKDDAPRGIPPPTKIPKRANSIAATEIIKRSNGANTMATLEDQRLKERENMTQPLPATSRRNAPGPRKSSIRARPPQVFASPSGMTRSPNAPPPRQSIGAIVKSNSEDNIANAAALVAEIEDDTPSKKRKADSPLKAVKTARQSLALGAAMRGSQTMIVETVKEKKMRRVTFSNRQERTDFIRDEPTMHIRAPIEGDAASIAANTTASTSSTSAGVEGNSISRYGSRLGDDDDDESSSEEEEEDETSMSMEMATVSGSVAPLSGEADDQTMDLTAPLGAASSARARGRRSSGAASNGSVDMDLTAATDREDTMGDESDLIDLGAGEESGMDLTMPMQTSIQSKGRRARDSLASHRAFGRPSLSRPPRGRPSASAFNESATMDLDLDDASRSAMELTEVMGQETLDPASDEEGEELSMDMDITNQAGSSMTREAASASYPPRSPRAQAPLPNLPFQLSPTKSPATPSRFRRSLVGAESPMVSPARRIQAPYDPALGLPPALTPSKANGLPPLSYSARKASPNRLFASELAAAGPPVMRKSLGGALPSAHSLKPGKTPVALQTLADGAKKRNSIVAAVLPYPQAAAEDSAEDYSGEDNMSSEERASMSFQSAHGAPEDDEAFRPPPRNLTLSEFFSLSGMNFHDDTRPVKVRVLPTRETKKLGDGSERTVAQFKAMAGSVPMLETLVNACRELHQSGAESEKVLRDIEERFVSNPPDLVRELLSLSSEAEKKEMESQFKLQKQAARAVAKEGYLGWCLDNQYGEEVVANLHSIKESLEDDLTRLNADSIRLQQEILPVLRDRRNALREQVNRVRERKVEIEKCPVEDLEGLHAGMAELLPELQSRRSVYLEKQEALERMRAKLEENLTKKAELEEAIEASRKVCEQIQGYTRGEAARLAADIREVEKLHMWKLRSASLSKLHLTHDWTLDLVVLLGADGSADDIELSLTPSAVGNVFHEEFLEALKEDLADREEPWRVPALIRHISTAWTSARRLQSELSHLSLSYPYEVQSLASQQLGGSKRHIKVQTSVLLAKRRTKVLVTLRVDLDALIWGDYQNLFGGGNELVNVSAIYGQIETEAMAALVGDHLSAEDFMLGSGAIAQACHAAVETFAG</sequence>
<feature type="compositionally biased region" description="Low complexity" evidence="2">
    <location>
        <begin position="301"/>
        <end position="321"/>
    </location>
</feature>
<accession>A0A316UCY6</accession>
<dbReference type="EMBL" id="KZ819322">
    <property type="protein sequence ID" value="PWN23090.1"/>
    <property type="molecule type" value="Genomic_DNA"/>
</dbReference>
<feature type="compositionally biased region" description="Acidic residues" evidence="2">
    <location>
        <begin position="253"/>
        <end position="269"/>
    </location>
</feature>
<dbReference type="GO" id="GO:0000776">
    <property type="term" value="C:kinetochore"/>
    <property type="evidence" value="ECO:0007669"/>
    <property type="project" value="TreeGrafter"/>
</dbReference>
<dbReference type="PANTHER" id="PTHR28260">
    <property type="entry name" value="SPINDLE POLE BODY COMPONENT SPC105"/>
    <property type="match status" value="1"/>
</dbReference>
<dbReference type="InterPro" id="IPR033338">
    <property type="entry name" value="Spc105/Spc7"/>
</dbReference>
<keyword evidence="1" id="KW-0175">Coiled coil</keyword>
<organism evidence="4 5">
    <name type="scientific">Pseudomicrostroma glucosiphilum</name>
    <dbReference type="NCBI Taxonomy" id="1684307"/>
    <lineage>
        <taxon>Eukaryota</taxon>
        <taxon>Fungi</taxon>
        <taxon>Dikarya</taxon>
        <taxon>Basidiomycota</taxon>
        <taxon>Ustilaginomycotina</taxon>
        <taxon>Exobasidiomycetes</taxon>
        <taxon>Microstromatales</taxon>
        <taxon>Microstromatales incertae sedis</taxon>
        <taxon>Pseudomicrostroma</taxon>
    </lineage>
</organism>
<feature type="domain" description="Spc7 kinetochore protein" evidence="3">
    <location>
        <begin position="638"/>
        <end position="955"/>
    </location>
</feature>
<dbReference type="SMART" id="SM00787">
    <property type="entry name" value="Spc7"/>
    <property type="match status" value="1"/>
</dbReference>
<evidence type="ECO:0000313" key="4">
    <source>
        <dbReference type="EMBL" id="PWN23090.1"/>
    </source>
</evidence>
<feature type="compositionally biased region" description="Low complexity" evidence="2">
    <location>
        <begin position="381"/>
        <end position="397"/>
    </location>
</feature>
<feature type="region of interest" description="Disordered" evidence="2">
    <location>
        <begin position="1"/>
        <end position="127"/>
    </location>
</feature>
<dbReference type="AlphaFoldDB" id="A0A316UCY6"/>
<feature type="region of interest" description="Disordered" evidence="2">
    <location>
        <begin position="606"/>
        <end position="645"/>
    </location>
</feature>
<proteinExistence type="predicted"/>
<evidence type="ECO:0000259" key="3">
    <source>
        <dbReference type="SMART" id="SM00787"/>
    </source>
</evidence>
<dbReference type="STRING" id="1684307.A0A316UCY6"/>
<feature type="compositionally biased region" description="Polar residues" evidence="2">
    <location>
        <begin position="74"/>
        <end position="84"/>
    </location>
</feature>